<keyword evidence="4 9" id="KW-0418">Kinase</keyword>
<evidence type="ECO:0000259" key="8">
    <source>
        <dbReference type="Pfam" id="PF17042"/>
    </source>
</evidence>
<dbReference type="Proteomes" id="UP001597478">
    <property type="component" value="Unassembled WGS sequence"/>
</dbReference>
<evidence type="ECO:0000259" key="7">
    <source>
        <dbReference type="Pfam" id="PF07005"/>
    </source>
</evidence>
<dbReference type="InterPro" id="IPR037051">
    <property type="entry name" value="4-carb_acid_sugar_kinase_N_sf"/>
</dbReference>
<keyword evidence="5" id="KW-0067">ATP-binding</keyword>
<evidence type="ECO:0000256" key="5">
    <source>
        <dbReference type="ARBA" id="ARBA00022840"/>
    </source>
</evidence>
<keyword evidence="3" id="KW-0547">Nucleotide-binding</keyword>
<dbReference type="InterPro" id="IPR010737">
    <property type="entry name" value="4-carb_acid_sugar_kinase_N"/>
</dbReference>
<name>A0ABW5W4D0_9PSEU</name>
<keyword evidence="2 9" id="KW-0808">Transferase</keyword>
<dbReference type="Pfam" id="PF17042">
    <property type="entry name" value="NBD_C"/>
    <property type="match status" value="1"/>
</dbReference>
<dbReference type="SUPFAM" id="SSF142764">
    <property type="entry name" value="YgbK-like"/>
    <property type="match status" value="1"/>
</dbReference>
<evidence type="ECO:0000256" key="3">
    <source>
        <dbReference type="ARBA" id="ARBA00022741"/>
    </source>
</evidence>
<dbReference type="Gene3D" id="3.40.980.20">
    <property type="entry name" value="Four-carbon acid sugar kinase, nucleotide binding domain"/>
    <property type="match status" value="1"/>
</dbReference>
<dbReference type="GO" id="GO:0016301">
    <property type="term" value="F:kinase activity"/>
    <property type="evidence" value="ECO:0007669"/>
    <property type="project" value="UniProtKB-KW"/>
</dbReference>
<evidence type="ECO:0000256" key="1">
    <source>
        <dbReference type="ARBA" id="ARBA00005715"/>
    </source>
</evidence>
<evidence type="ECO:0000256" key="2">
    <source>
        <dbReference type="ARBA" id="ARBA00022679"/>
    </source>
</evidence>
<dbReference type="InterPro" id="IPR031475">
    <property type="entry name" value="NBD_C"/>
</dbReference>
<gene>
    <name evidence="9" type="ORF">ACFS2C_02875</name>
</gene>
<protein>
    <submittedName>
        <fullName evidence="9">Four-carbon acid sugar kinase family protein</fullName>
        <ecNumber evidence="9">2.7.1.-</ecNumber>
    </submittedName>
</protein>
<feature type="domain" description="Four-carbon acid sugar kinase N-terminal" evidence="7">
    <location>
        <begin position="7"/>
        <end position="216"/>
    </location>
</feature>
<dbReference type="EC" id="2.7.1.-" evidence="9"/>
<proteinExistence type="inferred from homology"/>
<reference evidence="10" key="1">
    <citation type="journal article" date="2019" name="Int. J. Syst. Evol. Microbiol.">
        <title>The Global Catalogue of Microorganisms (GCM) 10K type strain sequencing project: providing services to taxonomists for standard genome sequencing and annotation.</title>
        <authorList>
            <consortium name="The Broad Institute Genomics Platform"/>
            <consortium name="The Broad Institute Genome Sequencing Center for Infectious Disease"/>
            <person name="Wu L."/>
            <person name="Ma J."/>
        </authorList>
    </citation>
    <scope>NUCLEOTIDE SEQUENCE [LARGE SCALE GENOMIC DNA]</scope>
    <source>
        <strain evidence="10">IBRC-M 10906</strain>
    </source>
</reference>
<evidence type="ECO:0000256" key="4">
    <source>
        <dbReference type="ARBA" id="ARBA00022777"/>
    </source>
</evidence>
<keyword evidence="10" id="KW-1185">Reference proteome</keyword>
<dbReference type="InterPro" id="IPR042213">
    <property type="entry name" value="NBD_C_sf"/>
</dbReference>
<organism evidence="9 10">
    <name type="scientific">Prauserella oleivorans</name>
    <dbReference type="NCBI Taxonomy" id="1478153"/>
    <lineage>
        <taxon>Bacteria</taxon>
        <taxon>Bacillati</taxon>
        <taxon>Actinomycetota</taxon>
        <taxon>Actinomycetes</taxon>
        <taxon>Pseudonocardiales</taxon>
        <taxon>Pseudonocardiaceae</taxon>
        <taxon>Prauserella</taxon>
    </lineage>
</organism>
<accession>A0ABW5W4D0</accession>
<dbReference type="RefSeq" id="WP_377383875.1">
    <property type="nucleotide sequence ID" value="NZ_JBHSAN010000001.1"/>
</dbReference>
<evidence type="ECO:0000313" key="9">
    <source>
        <dbReference type="EMBL" id="MFD2798334.1"/>
    </source>
</evidence>
<keyword evidence="6" id="KW-0119">Carbohydrate metabolism</keyword>
<feature type="domain" description="Four-carbon acid sugar kinase nucleotide binding" evidence="8">
    <location>
        <begin position="230"/>
        <end position="386"/>
    </location>
</feature>
<evidence type="ECO:0000256" key="6">
    <source>
        <dbReference type="ARBA" id="ARBA00023277"/>
    </source>
</evidence>
<dbReference type="EMBL" id="JBHUOF010000003">
    <property type="protein sequence ID" value="MFD2798334.1"/>
    <property type="molecule type" value="Genomic_DNA"/>
</dbReference>
<dbReference type="Pfam" id="PF07005">
    <property type="entry name" value="SBD_N"/>
    <property type="match status" value="1"/>
</dbReference>
<comment type="similarity">
    <text evidence="1">Belongs to the four-carbon acid sugar kinase family.</text>
</comment>
<sequence length="400" mass="40614">MTGQDVVIIADDVTGAGDTAVQFSNAGWTAELKLRSGESDAQVVAVSTDSRPCSDADAAARVREAAKDLLRGDGTRVFKKIDSTVRGPIRAEIDALLDVLGPGTTAVVCPAFPGVGRTVVDGSLLVDGRPVSETSAGTDPVTPVTQSHVPTLLGAPLVRLDPDGSPAAWARRLRDAGRVVVVDAETDADLDRVARAVAELGESALPVGAGGLAGALAHHWRPSERSRTVLVVVTSLHSAAREQARALAGTGATCHEPTARQLLDEGEWSSFSAEVLASAAGQPDTLLLSAPERADEAVPPALVARRLADVAARVVRATGPAGLVVTGGDGARALLDHLDGTGIRLHGDGPGGQAGPGVALGTLVGGWAAGLPVATKAGGFGDPDVLIKAADAVREKRSVR</sequence>
<evidence type="ECO:0000313" key="10">
    <source>
        <dbReference type="Proteomes" id="UP001597478"/>
    </source>
</evidence>
<dbReference type="Gene3D" id="3.40.50.10840">
    <property type="entry name" value="Putative sugar-binding, N-terminal domain"/>
    <property type="match status" value="1"/>
</dbReference>
<comment type="caution">
    <text evidence="9">The sequence shown here is derived from an EMBL/GenBank/DDBJ whole genome shotgun (WGS) entry which is preliminary data.</text>
</comment>